<sequence length="330" mass="37259">MREYHGFTGCGSFYKGNLHSHTTISDGMLTPEQNVAQYKEHGYHFLCMSEHDIFTDHRAQFNTENFIVLPGVEATAVLYRAIGTNERYKLHHMHGILGTTEMQQNAPEGTFGHLQYLPPIKFFGQWEGAKAAQQLSDMLRAHGCVVTYNHPVWSRVLDEEFMDTTGVTALEIFNYNSTNEAAVGSGLVHWDRMLRAGKRINGFASDDNHNEGLFDDACGGWICVQAESLTHDAIVENFMKGNYYSSAGPEIYDWGVKDGRVWIDCSRVERVNFVAGNIVNDGGTVIGELRKDTLTHAEHTLKGHESYVRVEVVDRFGRAAWTNPIYLEWD</sequence>
<dbReference type="InterPro" id="IPR016195">
    <property type="entry name" value="Pol/histidinol_Pase-like"/>
</dbReference>
<comment type="caution">
    <text evidence="2">The sequence shown here is derived from an EMBL/GenBank/DDBJ whole genome shotgun (WGS) entry which is preliminary data.</text>
</comment>
<dbReference type="AlphaFoldDB" id="A0A4R1R7W4"/>
<dbReference type="STRING" id="1650663.GCA_001486665_01726"/>
<dbReference type="PANTHER" id="PTHR42924:SF3">
    <property type="entry name" value="POLYMERASE_HISTIDINOL PHOSPHATASE N-TERMINAL DOMAIN-CONTAINING PROTEIN"/>
    <property type="match status" value="1"/>
</dbReference>
<dbReference type="PANTHER" id="PTHR42924">
    <property type="entry name" value="EXONUCLEASE"/>
    <property type="match status" value="1"/>
</dbReference>
<gene>
    <name evidence="2" type="ORF">EDD77_101122</name>
</gene>
<dbReference type="NCBIfam" id="NF038032">
    <property type="entry name" value="CehA_McbA_metalo"/>
    <property type="match status" value="1"/>
</dbReference>
<accession>A0A4R1R7W4</accession>
<protein>
    <recommendedName>
        <fullName evidence="1">Polymerase/histidinol phosphatase N-terminal domain-containing protein</fullName>
    </recommendedName>
</protein>
<dbReference type="SMART" id="SM00481">
    <property type="entry name" value="POLIIIAc"/>
    <property type="match status" value="1"/>
</dbReference>
<reference evidence="2 3" key="1">
    <citation type="submission" date="2019-03" db="EMBL/GenBank/DDBJ databases">
        <title>Genomic Encyclopedia of Type Strains, Phase IV (KMG-IV): sequencing the most valuable type-strain genomes for metagenomic binning, comparative biology and taxonomic classification.</title>
        <authorList>
            <person name="Goeker M."/>
        </authorList>
    </citation>
    <scope>NUCLEOTIDE SEQUENCE [LARGE SCALE GENOMIC DNA]</scope>
    <source>
        <strain evidence="2 3">DSM 100451</strain>
    </source>
</reference>
<feature type="domain" description="Polymerase/histidinol phosphatase N-terminal" evidence="1">
    <location>
        <begin position="16"/>
        <end position="78"/>
    </location>
</feature>
<proteinExistence type="predicted"/>
<dbReference type="RefSeq" id="WP_058964139.1">
    <property type="nucleotide sequence ID" value="NZ_CABKVM010000016.1"/>
</dbReference>
<dbReference type="InterPro" id="IPR003141">
    <property type="entry name" value="Pol/His_phosphatase_N"/>
</dbReference>
<name>A0A4R1R7W4_9FIRM</name>
<evidence type="ECO:0000313" key="2">
    <source>
        <dbReference type="EMBL" id="TCL61668.1"/>
    </source>
</evidence>
<organism evidence="2 3">
    <name type="scientific">Allofournierella massiliensis</name>
    <dbReference type="NCBI Taxonomy" id="1650663"/>
    <lineage>
        <taxon>Bacteria</taxon>
        <taxon>Bacillati</taxon>
        <taxon>Bacillota</taxon>
        <taxon>Clostridia</taxon>
        <taxon>Eubacteriales</taxon>
        <taxon>Oscillospiraceae</taxon>
        <taxon>Allofournierella</taxon>
    </lineage>
</organism>
<dbReference type="GO" id="GO:0004534">
    <property type="term" value="F:5'-3' RNA exonuclease activity"/>
    <property type="evidence" value="ECO:0007669"/>
    <property type="project" value="TreeGrafter"/>
</dbReference>
<dbReference type="GO" id="GO:0035312">
    <property type="term" value="F:5'-3' DNA exonuclease activity"/>
    <property type="evidence" value="ECO:0007669"/>
    <property type="project" value="TreeGrafter"/>
</dbReference>
<dbReference type="InterPro" id="IPR052018">
    <property type="entry name" value="PHP_domain"/>
</dbReference>
<dbReference type="OrthoDB" id="9804333at2"/>
<dbReference type="SUPFAM" id="SSF89550">
    <property type="entry name" value="PHP domain-like"/>
    <property type="match status" value="1"/>
</dbReference>
<evidence type="ECO:0000313" key="3">
    <source>
        <dbReference type="Proteomes" id="UP000295184"/>
    </source>
</evidence>
<dbReference type="EMBL" id="SLUM01000001">
    <property type="protein sequence ID" value="TCL61668.1"/>
    <property type="molecule type" value="Genomic_DNA"/>
</dbReference>
<evidence type="ECO:0000259" key="1">
    <source>
        <dbReference type="SMART" id="SM00481"/>
    </source>
</evidence>
<dbReference type="Proteomes" id="UP000295184">
    <property type="component" value="Unassembled WGS sequence"/>
</dbReference>
<dbReference type="Gene3D" id="3.20.20.140">
    <property type="entry name" value="Metal-dependent hydrolases"/>
    <property type="match status" value="1"/>
</dbReference>